<comment type="caution">
    <text evidence="3">The sequence shown here is derived from an EMBL/GenBank/DDBJ whole genome shotgun (WGS) entry which is preliminary data.</text>
</comment>
<accession>A0A1V4IAI9</accession>
<evidence type="ECO:0008006" key="7">
    <source>
        <dbReference type="Google" id="ProtNLM"/>
    </source>
</evidence>
<dbReference type="EMBL" id="MZGT01000110">
    <property type="protein sequence ID" value="OPJ56537.1"/>
    <property type="molecule type" value="Genomic_DNA"/>
</dbReference>
<organism evidence="3 5">
    <name type="scientific">Clostridium chromiireducens</name>
    <dbReference type="NCBI Taxonomy" id="225345"/>
    <lineage>
        <taxon>Bacteria</taxon>
        <taxon>Bacillati</taxon>
        <taxon>Bacillota</taxon>
        <taxon>Clostridia</taxon>
        <taxon>Eubacteriales</taxon>
        <taxon>Clostridiaceae</taxon>
        <taxon>Clostridium</taxon>
    </lineage>
</organism>
<evidence type="ECO:0000256" key="1">
    <source>
        <dbReference type="SAM" id="MobiDB-lite"/>
    </source>
</evidence>
<name>A0A1V4IAI9_9CLOT</name>
<gene>
    <name evidence="3" type="ORF">CLCHR_45630</name>
    <name evidence="4" type="ORF">D2A34_12000</name>
    <name evidence="2" type="ORF">GKZ28_05720</name>
</gene>
<dbReference type="RefSeq" id="WP_079442168.1">
    <property type="nucleotide sequence ID" value="NZ_JBLZIA010000012.1"/>
</dbReference>
<sequence length="193" mass="21370">MRRKSILLLFLAALVIFSLTLIGCGNRYRTGADNNGTTRNNAGGMEGTNGFTRDNAWDDDGTNANNSDATRDKLKATADSIKYSAVNFADDLRNSGYNLTESANTKKNYFKGNETDYLLGGDVVRLYEYGSPAELEGDINRIAPGGMSIHGTDANYTRSPYYYRKGNTLIMYEGNEPAYIDEFRNNYGNAITR</sequence>
<feature type="region of interest" description="Disordered" evidence="1">
    <location>
        <begin position="32"/>
        <end position="68"/>
    </location>
</feature>
<dbReference type="PROSITE" id="PS51257">
    <property type="entry name" value="PROKAR_LIPOPROTEIN"/>
    <property type="match status" value="1"/>
</dbReference>
<keyword evidence="5" id="KW-1185">Reference proteome</keyword>
<dbReference type="Proteomes" id="UP000265930">
    <property type="component" value="Unassembled WGS sequence"/>
</dbReference>
<evidence type="ECO:0000313" key="6">
    <source>
        <dbReference type="Proteomes" id="UP000265930"/>
    </source>
</evidence>
<evidence type="ECO:0000313" key="4">
    <source>
        <dbReference type="EMBL" id="RII33905.1"/>
    </source>
</evidence>
<evidence type="ECO:0000313" key="3">
    <source>
        <dbReference type="EMBL" id="OPJ56537.1"/>
    </source>
</evidence>
<reference evidence="4 6" key="2">
    <citation type="submission" date="2018-08" db="EMBL/GenBank/DDBJ databases">
        <title>Genome of Clostridium chromiireducens C1, DSM12136.</title>
        <authorList>
            <person name="Xing M."/>
            <person name="Wei Y."/>
            <person name="Ang E.L."/>
            <person name="Zhao H."/>
            <person name="Zhang Y."/>
        </authorList>
    </citation>
    <scope>NUCLEOTIDE SEQUENCE [LARGE SCALE GENOMIC DNA]</scope>
    <source>
        <strain evidence="4 6">C1</strain>
    </source>
</reference>
<reference evidence="2" key="3">
    <citation type="submission" date="2019-12" db="EMBL/GenBank/DDBJ databases">
        <title>Microbes associate with the intestines of laboratory mice.</title>
        <authorList>
            <person name="Navarre W."/>
            <person name="Wong E."/>
        </authorList>
    </citation>
    <scope>NUCLEOTIDE SEQUENCE</scope>
    <source>
        <strain evidence="2">NM79_F5</strain>
    </source>
</reference>
<proteinExistence type="predicted"/>
<evidence type="ECO:0000313" key="2">
    <source>
        <dbReference type="EMBL" id="MVX63196.1"/>
    </source>
</evidence>
<reference evidence="3 5" key="1">
    <citation type="submission" date="2017-03" db="EMBL/GenBank/DDBJ databases">
        <title>Genome sequence of Clostridium chromiireducens DSM 23318.</title>
        <authorList>
            <person name="Poehlein A."/>
            <person name="Daniel R."/>
        </authorList>
    </citation>
    <scope>NUCLEOTIDE SEQUENCE [LARGE SCALE GENOMIC DNA]</scope>
    <source>
        <strain evidence="3 5">DSM 23318</strain>
    </source>
</reference>
<evidence type="ECO:0000313" key="5">
    <source>
        <dbReference type="Proteomes" id="UP000191056"/>
    </source>
</evidence>
<feature type="compositionally biased region" description="Polar residues" evidence="1">
    <location>
        <begin position="32"/>
        <end position="41"/>
    </location>
</feature>
<dbReference type="EMBL" id="QXDJ01000003">
    <property type="protein sequence ID" value="RII33905.1"/>
    <property type="molecule type" value="Genomic_DNA"/>
</dbReference>
<dbReference type="AlphaFoldDB" id="A0A1V4IAI9"/>
<dbReference type="OrthoDB" id="1912736at2"/>
<protein>
    <recommendedName>
        <fullName evidence="7">Lipoprotein</fullName>
    </recommendedName>
</protein>
<dbReference type="Proteomes" id="UP000656077">
    <property type="component" value="Unassembled WGS sequence"/>
</dbReference>
<dbReference type="EMBL" id="WSRQ01000007">
    <property type="protein sequence ID" value="MVX63196.1"/>
    <property type="molecule type" value="Genomic_DNA"/>
</dbReference>
<dbReference type="Proteomes" id="UP000191056">
    <property type="component" value="Unassembled WGS sequence"/>
</dbReference>